<evidence type="ECO:0000256" key="1">
    <source>
        <dbReference type="SAM" id="MobiDB-lite"/>
    </source>
</evidence>
<dbReference type="AlphaFoldDB" id="A0A438IJX3"/>
<feature type="domain" description="Retrotransposon gag" evidence="2">
    <location>
        <begin position="134"/>
        <end position="170"/>
    </location>
</feature>
<dbReference type="Pfam" id="PF03732">
    <property type="entry name" value="Retrotrans_gag"/>
    <property type="match status" value="1"/>
</dbReference>
<feature type="region of interest" description="Disordered" evidence="1">
    <location>
        <begin position="210"/>
        <end position="261"/>
    </location>
</feature>
<reference evidence="3 4" key="1">
    <citation type="journal article" date="2018" name="PLoS Genet.">
        <title>Population sequencing reveals clonal diversity and ancestral inbreeding in the grapevine cultivar Chardonnay.</title>
        <authorList>
            <person name="Roach M.J."/>
            <person name="Johnson D.L."/>
            <person name="Bohlmann J."/>
            <person name="van Vuuren H.J."/>
            <person name="Jones S.J."/>
            <person name="Pretorius I.S."/>
            <person name="Schmidt S.A."/>
            <person name="Borneman A.R."/>
        </authorList>
    </citation>
    <scope>NUCLEOTIDE SEQUENCE [LARGE SCALE GENOMIC DNA]</scope>
    <source>
        <strain evidence="4">cv. Chardonnay</strain>
        <tissue evidence="3">Leaf</tissue>
    </source>
</reference>
<dbReference type="PANTHER" id="PTHR33223:SF8">
    <property type="entry name" value="OS04G0172440 PROTEIN"/>
    <property type="match status" value="1"/>
</dbReference>
<name>A0A438IJX3_VITVI</name>
<organism evidence="3 4">
    <name type="scientific">Vitis vinifera</name>
    <name type="common">Grape</name>
    <dbReference type="NCBI Taxonomy" id="29760"/>
    <lineage>
        <taxon>Eukaryota</taxon>
        <taxon>Viridiplantae</taxon>
        <taxon>Streptophyta</taxon>
        <taxon>Embryophyta</taxon>
        <taxon>Tracheophyta</taxon>
        <taxon>Spermatophyta</taxon>
        <taxon>Magnoliopsida</taxon>
        <taxon>eudicotyledons</taxon>
        <taxon>Gunneridae</taxon>
        <taxon>Pentapetalae</taxon>
        <taxon>rosids</taxon>
        <taxon>Vitales</taxon>
        <taxon>Vitaceae</taxon>
        <taxon>Viteae</taxon>
        <taxon>Vitis</taxon>
    </lineage>
</organism>
<evidence type="ECO:0000313" key="3">
    <source>
        <dbReference type="EMBL" id="RVW97022.1"/>
    </source>
</evidence>
<protein>
    <recommendedName>
        <fullName evidence="2">Retrotransposon gag domain-containing protein</fullName>
    </recommendedName>
</protein>
<dbReference type="Proteomes" id="UP000288805">
    <property type="component" value="Unassembled WGS sequence"/>
</dbReference>
<dbReference type="EMBL" id="QGNW01000104">
    <property type="protein sequence ID" value="RVW97022.1"/>
    <property type="molecule type" value="Genomic_DNA"/>
</dbReference>
<proteinExistence type="predicted"/>
<evidence type="ECO:0000259" key="2">
    <source>
        <dbReference type="Pfam" id="PF03732"/>
    </source>
</evidence>
<gene>
    <name evidence="3" type="ORF">CK203_032402</name>
</gene>
<comment type="caution">
    <text evidence="3">The sequence shown here is derived from an EMBL/GenBank/DDBJ whole genome shotgun (WGS) entry which is preliminary data.</text>
</comment>
<accession>A0A438IJX3</accession>
<dbReference type="InterPro" id="IPR005162">
    <property type="entry name" value="Retrotrans_gag_dom"/>
</dbReference>
<sequence>MELESKPSHNGHLYDSRVLIIHPNFGLPPQDHVLELIEYGVTSLEESWRSIDQSRFTSEFRQFSLDVRRASFHTCFYSGVHDRGDGIPAASLPVKFRMPDIERYSGIDCPKIHLRLYSTVMRAHGIDDAQFVALFPMLLSGAAQRWFASVKPSRLRTWEDVAHEFLTQFAFNADIYVAGMIDRPKKQDQNDMVIWNLQPSVEEAIAQGLWTDTTTSPDSKGKKPIGSPSGSEEEPYIAQTSMQPRPPHPRATTHSPPRPYAQRDAGLIVPLALHSLPHPIPPHFHSHEHCLYDQIQGHDTERCSVLHHAVQDLINSGLVNLFGPSVTTNPLPTHSTHAVPSSPSLQ</sequence>
<evidence type="ECO:0000313" key="4">
    <source>
        <dbReference type="Proteomes" id="UP000288805"/>
    </source>
</evidence>
<dbReference type="PANTHER" id="PTHR33223">
    <property type="entry name" value="CCHC-TYPE DOMAIN-CONTAINING PROTEIN"/>
    <property type="match status" value="1"/>
</dbReference>